<proteinExistence type="predicted"/>
<dbReference type="InterPro" id="IPR005162">
    <property type="entry name" value="Retrotrans_gag_dom"/>
</dbReference>
<organism evidence="3 4">
    <name type="scientific">Taphrina deformans (strain PYCC 5710 / ATCC 11124 / CBS 356.35 / IMI 108563 / JCM 9778 / NBRC 8474)</name>
    <name type="common">Peach leaf curl fungus</name>
    <name type="synonym">Lalaria deformans</name>
    <dbReference type="NCBI Taxonomy" id="1097556"/>
    <lineage>
        <taxon>Eukaryota</taxon>
        <taxon>Fungi</taxon>
        <taxon>Dikarya</taxon>
        <taxon>Ascomycota</taxon>
        <taxon>Taphrinomycotina</taxon>
        <taxon>Taphrinomycetes</taxon>
        <taxon>Taphrinales</taxon>
        <taxon>Taphrinaceae</taxon>
        <taxon>Taphrina</taxon>
    </lineage>
</organism>
<evidence type="ECO:0000313" key="3">
    <source>
        <dbReference type="EMBL" id="CCG84097.1"/>
    </source>
</evidence>
<dbReference type="STRING" id="1097556.R4XEL6"/>
<reference evidence="3 4" key="1">
    <citation type="journal article" date="2013" name="MBio">
        <title>Genome sequencing of the plant pathogen Taphrina deformans, the causal agent of peach leaf curl.</title>
        <authorList>
            <person name="Cisse O.H."/>
            <person name="Almeida J.M.G.C.F."/>
            <person name="Fonseca A."/>
            <person name="Kumar A.A."/>
            <person name="Salojaervi J."/>
            <person name="Overmyer K."/>
            <person name="Hauser P.M."/>
            <person name="Pagni M."/>
        </authorList>
    </citation>
    <scope>NUCLEOTIDE SEQUENCE [LARGE SCALE GENOMIC DNA]</scope>
    <source>
        <strain evidence="4">PYCC 5710 / ATCC 11124 / CBS 356.35 / IMI 108563 / JCM 9778 / NBRC 8474</strain>
    </source>
</reference>
<gene>
    <name evidence="3" type="ORF">TAPDE_004495</name>
</gene>
<feature type="region of interest" description="Disordered" evidence="1">
    <location>
        <begin position="317"/>
        <end position="338"/>
    </location>
</feature>
<name>R4XEL6_TAPDE</name>
<dbReference type="Pfam" id="PF03732">
    <property type="entry name" value="Retrotrans_gag"/>
    <property type="match status" value="1"/>
</dbReference>
<comment type="caution">
    <text evidence="3">The sequence shown here is derived from an EMBL/GenBank/DDBJ whole genome shotgun (WGS) entry which is preliminary data.</text>
</comment>
<feature type="region of interest" description="Disordered" evidence="1">
    <location>
        <begin position="12"/>
        <end position="42"/>
    </location>
</feature>
<dbReference type="OrthoDB" id="3598195at2759"/>
<dbReference type="EMBL" id="CAHR02000202">
    <property type="protein sequence ID" value="CCG84097.1"/>
    <property type="molecule type" value="Genomic_DNA"/>
</dbReference>
<evidence type="ECO:0000259" key="2">
    <source>
        <dbReference type="Pfam" id="PF03732"/>
    </source>
</evidence>
<dbReference type="PANTHER" id="PTHR15503:SF22">
    <property type="entry name" value="TRANSPOSON TY3-I GAG POLYPROTEIN"/>
    <property type="match status" value="1"/>
</dbReference>
<feature type="domain" description="Retrotransposon gag" evidence="2">
    <location>
        <begin position="76"/>
        <end position="171"/>
    </location>
</feature>
<dbReference type="Proteomes" id="UP000013776">
    <property type="component" value="Unassembled WGS sequence"/>
</dbReference>
<evidence type="ECO:0000256" key="1">
    <source>
        <dbReference type="SAM" id="MobiDB-lite"/>
    </source>
</evidence>
<dbReference type="InterPro" id="IPR032567">
    <property type="entry name" value="RTL1-rel"/>
</dbReference>
<sequence length="338" mass="38084">MHTRCADLEAQLNRQAQLPPAAPSQSHSMGGRRRLPDPERFVGKRDGVRSFVEKVDNVISGESASFTDDESRRAYMVSLLSGDAYLWYSNLASNAARSPEGLLIMTYQSLKDKLLSAFRDSDEEATAQRKLAVLQQGKGSAQEYAIKFRQYAYRSGWNDVSKMTAYREGLNVELLDRMITLDPAENLESLIQQSIIIDDRLFQYRALKRQQLIQQLRPVNRVAHPKATPVVAQNFHAAGESSAVTYDAMDLSATRQNNKTFPKGPLPEAEKERRTKLGLCRYCGGNHPIDSCPKLAVKEKKSVPGARQALLQFEPEWEVQSSTEQFHESLDEDYSPKN</sequence>
<feature type="compositionally biased region" description="Basic and acidic residues" evidence="1">
    <location>
        <begin position="325"/>
        <end position="338"/>
    </location>
</feature>
<accession>R4XEL6</accession>
<keyword evidence="4" id="KW-1185">Reference proteome</keyword>
<dbReference type="PANTHER" id="PTHR15503">
    <property type="entry name" value="LDOC1 RELATED"/>
    <property type="match status" value="1"/>
</dbReference>
<protein>
    <recommendedName>
        <fullName evidence="2">Retrotransposon gag domain-containing protein</fullName>
    </recommendedName>
</protein>
<dbReference type="VEuPathDB" id="FungiDB:TAPDE_004495"/>
<evidence type="ECO:0000313" key="4">
    <source>
        <dbReference type="Proteomes" id="UP000013776"/>
    </source>
</evidence>
<dbReference type="AlphaFoldDB" id="R4XEL6"/>